<organism evidence="8 9">
    <name type="scientific">Metallosphaera tengchongensis</name>
    <dbReference type="NCBI Taxonomy" id="1532350"/>
    <lineage>
        <taxon>Archaea</taxon>
        <taxon>Thermoproteota</taxon>
        <taxon>Thermoprotei</taxon>
        <taxon>Sulfolobales</taxon>
        <taxon>Sulfolobaceae</taxon>
        <taxon>Metallosphaera</taxon>
    </lineage>
</organism>
<keyword evidence="3" id="KW-0808">Transferase</keyword>
<dbReference type="RefSeq" id="WP_174628951.1">
    <property type="nucleotide sequence ID" value="NZ_CP049074.1"/>
</dbReference>
<dbReference type="Gene3D" id="3.30.70.890">
    <property type="entry name" value="GHMP kinase, C-terminal domain"/>
    <property type="match status" value="1"/>
</dbReference>
<dbReference type="GO" id="GO:0004631">
    <property type="term" value="F:phosphomevalonate kinase activity"/>
    <property type="evidence" value="ECO:0007669"/>
    <property type="project" value="UniProtKB-EC"/>
</dbReference>
<keyword evidence="5 8" id="KW-0418">Kinase</keyword>
<keyword evidence="6" id="KW-0067">ATP-binding</keyword>
<sequence length="317" mass="35036">MKVSAPGKVLWIGSYSVVFGGISHVIAIDKRVTCECAKAQEMEFVTTFGKFSEGQNELIDSVLETLRTSYDLPKMKVVLTNDDAFQIDGKKTGLGSSSAATVALMGCVLGLINNSLDKDLVYRLSQKANYVRQRGIGSGFDIAAAVYGSVVYRRYRDINRVDSQLEPLRLPRRVKMLLGFTGRSANTVNLVKKFEEAKDNAEFKEIIHEIELNNDMAIRLLKLGKIEAAIPHVRLSRNLLNLLSEGVVGVKLETEEDRRIMGLAERNGAIISLMPGAGGGDLILSLGYELENVKRAWMKEGIKVIEVNEDEGLRLEN</sequence>
<feature type="domain" description="GHMP kinase N-terminal" evidence="7">
    <location>
        <begin position="90"/>
        <end position="148"/>
    </location>
</feature>
<evidence type="ECO:0000256" key="5">
    <source>
        <dbReference type="ARBA" id="ARBA00022777"/>
    </source>
</evidence>
<gene>
    <name evidence="8" type="ORF">GWK48_01480</name>
</gene>
<evidence type="ECO:0000313" key="8">
    <source>
        <dbReference type="EMBL" id="QKQ99242.1"/>
    </source>
</evidence>
<dbReference type="GO" id="GO:0019287">
    <property type="term" value="P:isopentenyl diphosphate biosynthetic process, mevalonate pathway"/>
    <property type="evidence" value="ECO:0007669"/>
    <property type="project" value="TreeGrafter"/>
</dbReference>
<dbReference type="InterPro" id="IPR006204">
    <property type="entry name" value="GHMP_kinase_N_dom"/>
</dbReference>
<dbReference type="AlphaFoldDB" id="A0A6N0NTK5"/>
<accession>A0A6N0NTK5</accession>
<dbReference type="Pfam" id="PF00288">
    <property type="entry name" value="GHMP_kinases_N"/>
    <property type="match status" value="1"/>
</dbReference>
<dbReference type="InterPro" id="IPR035102">
    <property type="entry name" value="Phosphomevalonate_kinase"/>
</dbReference>
<dbReference type="Gene3D" id="3.30.230.10">
    <property type="match status" value="1"/>
</dbReference>
<evidence type="ECO:0000313" key="9">
    <source>
        <dbReference type="Proteomes" id="UP000509301"/>
    </source>
</evidence>
<dbReference type="InterPro" id="IPR014721">
    <property type="entry name" value="Ribsml_uS5_D2-typ_fold_subgr"/>
</dbReference>
<dbReference type="PANTHER" id="PTHR31814">
    <property type="match status" value="1"/>
</dbReference>
<evidence type="ECO:0000256" key="3">
    <source>
        <dbReference type="ARBA" id="ARBA00022679"/>
    </source>
</evidence>
<evidence type="ECO:0000259" key="7">
    <source>
        <dbReference type="Pfam" id="PF00288"/>
    </source>
</evidence>
<keyword evidence="9" id="KW-1185">Reference proteome</keyword>
<dbReference type="SUPFAM" id="SSF54211">
    <property type="entry name" value="Ribosomal protein S5 domain 2-like"/>
    <property type="match status" value="1"/>
</dbReference>
<comment type="pathway">
    <text evidence="1">Isoprenoid biosynthesis; isopentenyl diphosphate biosynthesis via mevalonate pathway; isopentenyl diphosphate from (R)-mevalonate: step 2/3.</text>
</comment>
<dbReference type="EC" id="2.7.4.2" evidence="2"/>
<dbReference type="OrthoDB" id="36273at2157"/>
<evidence type="ECO:0000256" key="6">
    <source>
        <dbReference type="ARBA" id="ARBA00022840"/>
    </source>
</evidence>
<evidence type="ECO:0000256" key="2">
    <source>
        <dbReference type="ARBA" id="ARBA00012958"/>
    </source>
</evidence>
<evidence type="ECO:0000256" key="4">
    <source>
        <dbReference type="ARBA" id="ARBA00022741"/>
    </source>
</evidence>
<evidence type="ECO:0000256" key="1">
    <source>
        <dbReference type="ARBA" id="ARBA00005017"/>
    </source>
</evidence>
<dbReference type="PANTHER" id="PTHR31814:SF2">
    <property type="entry name" value="PHOSPHOMEVALONATE KINASE"/>
    <property type="match status" value="1"/>
</dbReference>
<dbReference type="InterPro" id="IPR053661">
    <property type="entry name" value="GHMP_kinase"/>
</dbReference>
<dbReference type="KEGG" id="mten:GWK48_01480"/>
<dbReference type="GO" id="GO:0010142">
    <property type="term" value="P:farnesyl diphosphate biosynthetic process, mevalonate pathway"/>
    <property type="evidence" value="ECO:0007669"/>
    <property type="project" value="TreeGrafter"/>
</dbReference>
<dbReference type="GeneID" id="55640576"/>
<dbReference type="InterPro" id="IPR020568">
    <property type="entry name" value="Ribosomal_Su5_D2-typ_SF"/>
</dbReference>
<dbReference type="GO" id="GO:0005524">
    <property type="term" value="F:ATP binding"/>
    <property type="evidence" value="ECO:0007669"/>
    <property type="project" value="UniProtKB-KW"/>
</dbReference>
<reference evidence="8 9" key="1">
    <citation type="submission" date="2020-02" db="EMBL/GenBank/DDBJ databases">
        <title>Comparative genome analysis reveals the metabolism and evolution of the thermophilic archaeal genus Metallosphaera.</title>
        <authorList>
            <person name="Jiang C."/>
        </authorList>
    </citation>
    <scope>NUCLEOTIDE SEQUENCE [LARGE SCALE GENOMIC DNA]</scope>
    <source>
        <strain evidence="8 9">Ric-A</strain>
    </source>
</reference>
<protein>
    <recommendedName>
        <fullName evidence="2">phosphomevalonate kinase</fullName>
        <ecNumber evidence="2">2.7.4.2</ecNumber>
    </recommendedName>
</protein>
<name>A0A6N0NTK5_9CREN</name>
<keyword evidence="4" id="KW-0547">Nucleotide-binding</keyword>
<dbReference type="EMBL" id="CP049074">
    <property type="protein sequence ID" value="QKQ99242.1"/>
    <property type="molecule type" value="Genomic_DNA"/>
</dbReference>
<proteinExistence type="predicted"/>
<dbReference type="InterPro" id="IPR036554">
    <property type="entry name" value="GHMP_kinase_C_sf"/>
</dbReference>
<dbReference type="SUPFAM" id="SSF55060">
    <property type="entry name" value="GHMP Kinase, C-terminal domain"/>
    <property type="match status" value="1"/>
</dbReference>
<dbReference type="NCBIfam" id="NF040957">
    <property type="entry name" value="Arch_PMK"/>
    <property type="match status" value="1"/>
</dbReference>
<dbReference type="Proteomes" id="UP000509301">
    <property type="component" value="Chromosome"/>
</dbReference>